<comment type="caution">
    <text evidence="1">The sequence shown here is derived from an EMBL/GenBank/DDBJ whole genome shotgun (WGS) entry which is preliminary data.</text>
</comment>
<dbReference type="InterPro" id="IPR027417">
    <property type="entry name" value="P-loop_NTPase"/>
</dbReference>
<keyword evidence="2" id="KW-1185">Reference proteome</keyword>
<gene>
    <name evidence="1" type="ORF">QUF54_11015</name>
</gene>
<dbReference type="Pfam" id="PF13469">
    <property type="entry name" value="Sulfotransfer_3"/>
    <property type="match status" value="1"/>
</dbReference>
<protein>
    <submittedName>
        <fullName evidence="1">Sulfotransferase</fullName>
        <ecNumber evidence="1">2.8.2.-</ecNumber>
    </submittedName>
</protein>
<keyword evidence="1" id="KW-0808">Transferase</keyword>
<dbReference type="EMBL" id="JAUCGM010000932">
    <property type="protein sequence ID" value="MDM8563872.1"/>
    <property type="molecule type" value="Genomic_DNA"/>
</dbReference>
<dbReference type="Gene3D" id="3.40.50.300">
    <property type="entry name" value="P-loop containing nucleotide triphosphate hydrolases"/>
    <property type="match status" value="1"/>
</dbReference>
<accession>A0ABT7VWC0</accession>
<dbReference type="Proteomes" id="UP001171945">
    <property type="component" value="Unassembled WGS sequence"/>
</dbReference>
<proteinExistence type="predicted"/>
<organism evidence="1 2">
    <name type="scientific">Candidatus Marithioploca araucensis</name>
    <dbReference type="NCBI Taxonomy" id="70273"/>
    <lineage>
        <taxon>Bacteria</taxon>
        <taxon>Pseudomonadati</taxon>
        <taxon>Pseudomonadota</taxon>
        <taxon>Gammaproteobacteria</taxon>
        <taxon>Thiotrichales</taxon>
        <taxon>Thiotrichaceae</taxon>
        <taxon>Candidatus Marithioploca</taxon>
    </lineage>
</organism>
<reference evidence="1" key="1">
    <citation type="submission" date="2023-06" db="EMBL/GenBank/DDBJ databases">
        <title>Uncultivated large filamentous bacteria from sulfidic sediments reveal new species and different genomic features in energy metabolism and defense.</title>
        <authorList>
            <person name="Fonseca A."/>
        </authorList>
    </citation>
    <scope>NUCLEOTIDE SEQUENCE</scope>
    <source>
        <strain evidence="1">HSG4</strain>
    </source>
</reference>
<evidence type="ECO:0000313" key="1">
    <source>
        <dbReference type="EMBL" id="MDM8563872.1"/>
    </source>
</evidence>
<dbReference type="EC" id="2.8.2.-" evidence="1"/>
<sequence>MTGLPRAGSTLLCQLLWHHPDIDSTGHSSPLCPALNKLRHQLSDNEFLLSQLDVDFDIVYQRLLNAFRGFINGWIAESESAWVVDKNRGWLNQLEMVSHLDPDCRMLVCVRELGQIYGSVEAQHQKTLLLDFPDHLANLSRYARADKLFGNEGVIGTPLKAIESLQEIDKRLQDRLYYVVFEHLMSEPVTVMREIYKWLNLPEATFDPKQLKVKAHESDSYYRFKYRHKTYPEIQPPTRHSIPPRIEAELKKNFAWFYRTFYPGI</sequence>
<name>A0ABT7VWC0_9GAMM</name>
<dbReference type="GO" id="GO:0016740">
    <property type="term" value="F:transferase activity"/>
    <property type="evidence" value="ECO:0007669"/>
    <property type="project" value="UniProtKB-KW"/>
</dbReference>
<evidence type="ECO:0000313" key="2">
    <source>
        <dbReference type="Proteomes" id="UP001171945"/>
    </source>
</evidence>
<dbReference type="SUPFAM" id="SSF52540">
    <property type="entry name" value="P-loop containing nucleoside triphosphate hydrolases"/>
    <property type="match status" value="1"/>
</dbReference>